<evidence type="ECO:0000256" key="1">
    <source>
        <dbReference type="SAM" id="MobiDB-lite"/>
    </source>
</evidence>
<dbReference type="EMBL" id="CAMPGE010012209">
    <property type="protein sequence ID" value="CAI2370990.1"/>
    <property type="molecule type" value="Genomic_DNA"/>
</dbReference>
<name>A0AAD1XDY3_EUPCR</name>
<keyword evidence="3" id="KW-1185">Reference proteome</keyword>
<organism evidence="2 3">
    <name type="scientific">Euplotes crassus</name>
    <dbReference type="NCBI Taxonomy" id="5936"/>
    <lineage>
        <taxon>Eukaryota</taxon>
        <taxon>Sar</taxon>
        <taxon>Alveolata</taxon>
        <taxon>Ciliophora</taxon>
        <taxon>Intramacronucleata</taxon>
        <taxon>Spirotrichea</taxon>
        <taxon>Hypotrichia</taxon>
        <taxon>Euplotida</taxon>
        <taxon>Euplotidae</taxon>
        <taxon>Moneuplotes</taxon>
    </lineage>
</organism>
<feature type="region of interest" description="Disordered" evidence="1">
    <location>
        <begin position="300"/>
        <end position="319"/>
    </location>
</feature>
<evidence type="ECO:0000313" key="2">
    <source>
        <dbReference type="EMBL" id="CAI2370990.1"/>
    </source>
</evidence>
<proteinExistence type="predicted"/>
<accession>A0AAD1XDY3</accession>
<reference evidence="2" key="1">
    <citation type="submission" date="2023-07" db="EMBL/GenBank/DDBJ databases">
        <authorList>
            <consortium name="AG Swart"/>
            <person name="Singh M."/>
            <person name="Singh A."/>
            <person name="Seah K."/>
            <person name="Emmerich C."/>
        </authorList>
    </citation>
    <scope>NUCLEOTIDE SEQUENCE</scope>
    <source>
        <strain evidence="2">DP1</strain>
    </source>
</reference>
<evidence type="ECO:0000313" key="3">
    <source>
        <dbReference type="Proteomes" id="UP001295684"/>
    </source>
</evidence>
<protein>
    <submittedName>
        <fullName evidence="2">Uncharacterized protein</fullName>
    </submittedName>
</protein>
<dbReference type="AlphaFoldDB" id="A0AAD1XDY3"/>
<gene>
    <name evidence="2" type="ORF">ECRASSUSDP1_LOCUS12310</name>
</gene>
<dbReference type="Proteomes" id="UP001295684">
    <property type="component" value="Unassembled WGS sequence"/>
</dbReference>
<sequence>MMLLFPDTSRGLKVLRICSNSCFCLILAMKKRLQEFRKFKRKTRTKKKIIIKKMILNPDFRMEAEEIKVIHKKKIRKAPLCVSHGSPKKILKRCSNFVEKGKDELFLNLSLTDYLPQKLIIKKSPDSLFSPRVVVGDTSNAVYNSPGNKQRSFLQVIYNRVTKKKFLEKQKLKFLLSKSRNKSHPDSEDFDLNAHRIELLEEILRNIREKSVYKIHTKQIKECFRDDTEILAYAKKLREYQLKFLSHLLKRKKAQDEEMIHLENNLLKKIVNTRLVKRKGLFCQREDYYRLKMSRSAKFSSTPMRSGSKLSNGQGTTNFSFHDPRSIERRFCPPISSHELSLGQRNRLMFSDRINMNSVVSLR</sequence>
<comment type="caution">
    <text evidence="2">The sequence shown here is derived from an EMBL/GenBank/DDBJ whole genome shotgun (WGS) entry which is preliminary data.</text>
</comment>